<dbReference type="EMBL" id="AJYA01000014">
    <property type="protein sequence ID" value="EIM77545.1"/>
    <property type="molecule type" value="Genomic_DNA"/>
</dbReference>
<accession>I5C6U3</accession>
<feature type="non-terminal residue" evidence="1">
    <location>
        <position position="603"/>
    </location>
</feature>
<protein>
    <submittedName>
        <fullName evidence="1">Uncharacterized protein</fullName>
    </submittedName>
</protein>
<name>I5C6U3_9BACT</name>
<dbReference type="AlphaFoldDB" id="I5C6U3"/>
<dbReference type="Proteomes" id="UP000005551">
    <property type="component" value="Unassembled WGS sequence"/>
</dbReference>
<sequence length="603" mass="70877">MLFIFFPPAFFKNNFKPARKWHIWLCPKTQSRPFAKPKEPLFCLRTNDSSMKEIEKYVWELSEKANGFLKAEYNIESFNISHFQSINFYLIDKVLNTNKNLFIESFDKELPSISQFPTILAAAISLFFKNYCDDKTEYNIGDVIQGYNGTRGKIIRKEDDNFIVAVPSDGSLRTLTTKQIKKNWIITNADLSNRKVKTKFTAYKELYSLLFKVESFPSKFNYKSAIILEKKEFDDEIKNQTYTNIDILKAIPIRWISKNGTQSWNHIPIEPMILCVPDFETLEEYILEKGIKIESLIVIGKNKYKDNDLTKIKRYLREGDIPNCVILGNEGFEDNNSQFLKWKWTYEEFALLENLNIGRIESLQIQDSKFEVAINSFIDFLYSLETTYSINLNNIKTLRKFLYPLVLSKESNSRNTNQLDYVQHLMHKVSRECIIENLYNQNIDPAQEITNVELLIDGIFGTFKNDKFRLLDKVDFDIIIIPEPLLPNWKNEFKSKSKLLSLQEFFKTQNNFTTTKQVLVLSLFGNGMQPFDVVRNFLNTKHNYKFLCYQEESKILENLKNRYFNEIIGEYTSSDREKITGLKINENLRLLKIKVSDLIENLH</sequence>
<evidence type="ECO:0000313" key="1">
    <source>
        <dbReference type="EMBL" id="EIM77545.1"/>
    </source>
</evidence>
<organism evidence="1 2">
    <name type="scientific">Nitritalea halalkaliphila LW7</name>
    <dbReference type="NCBI Taxonomy" id="1189621"/>
    <lineage>
        <taxon>Bacteria</taxon>
        <taxon>Pseudomonadati</taxon>
        <taxon>Bacteroidota</taxon>
        <taxon>Cytophagia</taxon>
        <taxon>Cytophagales</taxon>
        <taxon>Cyclobacteriaceae</taxon>
        <taxon>Nitritalea</taxon>
    </lineage>
</organism>
<proteinExistence type="predicted"/>
<gene>
    <name evidence="1" type="ORF">A3SI_06264</name>
</gene>
<keyword evidence="2" id="KW-1185">Reference proteome</keyword>
<comment type="caution">
    <text evidence="1">The sequence shown here is derived from an EMBL/GenBank/DDBJ whole genome shotgun (WGS) entry which is preliminary data.</text>
</comment>
<evidence type="ECO:0000313" key="2">
    <source>
        <dbReference type="Proteomes" id="UP000005551"/>
    </source>
</evidence>
<reference evidence="1 2" key="1">
    <citation type="submission" date="2012-05" db="EMBL/GenBank/DDBJ databases">
        <title>Genome sequence of Nitritalea halalkaliphila LW7.</title>
        <authorList>
            <person name="Jangir P.K."/>
            <person name="Singh A."/>
            <person name="Shivaji S."/>
            <person name="Sharma R."/>
        </authorList>
    </citation>
    <scope>NUCLEOTIDE SEQUENCE [LARGE SCALE GENOMIC DNA]</scope>
    <source>
        <strain evidence="1 2">LW7</strain>
    </source>
</reference>